<accession>A0A0C9TKV8</accession>
<organism evidence="2 3">
    <name type="scientific">Sphaerobolus stellatus (strain SS14)</name>
    <dbReference type="NCBI Taxonomy" id="990650"/>
    <lineage>
        <taxon>Eukaryota</taxon>
        <taxon>Fungi</taxon>
        <taxon>Dikarya</taxon>
        <taxon>Basidiomycota</taxon>
        <taxon>Agaricomycotina</taxon>
        <taxon>Agaricomycetes</taxon>
        <taxon>Phallomycetidae</taxon>
        <taxon>Geastrales</taxon>
        <taxon>Sphaerobolaceae</taxon>
        <taxon>Sphaerobolus</taxon>
    </lineage>
</organism>
<protein>
    <submittedName>
        <fullName evidence="2">Uncharacterized protein</fullName>
    </submittedName>
</protein>
<dbReference type="EMBL" id="KN838201">
    <property type="protein sequence ID" value="KIJ22474.1"/>
    <property type="molecule type" value="Genomic_DNA"/>
</dbReference>
<dbReference type="Proteomes" id="UP000054279">
    <property type="component" value="Unassembled WGS sequence"/>
</dbReference>
<dbReference type="HOGENOM" id="CLU_2016658_0_0_1"/>
<reference evidence="2 3" key="1">
    <citation type="submission" date="2014-06" db="EMBL/GenBank/DDBJ databases">
        <title>Evolutionary Origins and Diversification of the Mycorrhizal Mutualists.</title>
        <authorList>
            <consortium name="DOE Joint Genome Institute"/>
            <consortium name="Mycorrhizal Genomics Consortium"/>
            <person name="Kohler A."/>
            <person name="Kuo A."/>
            <person name="Nagy L.G."/>
            <person name="Floudas D."/>
            <person name="Copeland A."/>
            <person name="Barry K.W."/>
            <person name="Cichocki N."/>
            <person name="Veneault-Fourrey C."/>
            <person name="LaButti K."/>
            <person name="Lindquist E.A."/>
            <person name="Lipzen A."/>
            <person name="Lundell T."/>
            <person name="Morin E."/>
            <person name="Murat C."/>
            <person name="Riley R."/>
            <person name="Ohm R."/>
            <person name="Sun H."/>
            <person name="Tunlid A."/>
            <person name="Henrissat B."/>
            <person name="Grigoriev I.V."/>
            <person name="Hibbett D.S."/>
            <person name="Martin F."/>
        </authorList>
    </citation>
    <scope>NUCLEOTIDE SEQUENCE [LARGE SCALE GENOMIC DNA]</scope>
    <source>
        <strain evidence="2 3">SS14</strain>
    </source>
</reference>
<dbReference type="AlphaFoldDB" id="A0A0C9TKV8"/>
<name>A0A0C9TKV8_SPHS4</name>
<keyword evidence="3" id="KW-1185">Reference proteome</keyword>
<evidence type="ECO:0000313" key="2">
    <source>
        <dbReference type="EMBL" id="KIJ22474.1"/>
    </source>
</evidence>
<proteinExistence type="predicted"/>
<feature type="region of interest" description="Disordered" evidence="1">
    <location>
        <begin position="68"/>
        <end position="98"/>
    </location>
</feature>
<evidence type="ECO:0000313" key="3">
    <source>
        <dbReference type="Proteomes" id="UP000054279"/>
    </source>
</evidence>
<feature type="compositionally biased region" description="Polar residues" evidence="1">
    <location>
        <begin position="68"/>
        <end position="96"/>
    </location>
</feature>
<evidence type="ECO:0000256" key="1">
    <source>
        <dbReference type="SAM" id="MobiDB-lite"/>
    </source>
</evidence>
<sequence length="123" mass="13551">MKSTVLGGRDLEHCQVCRVTVESKARASSLKKAFLSATSDPLSRPPTQHIAAYIEAVRGRLQISARNLSVRNHPSRQAPSGSDSARDSPSTHSSTPVAGEREVWLETVVVWWRVYAHVVIAYE</sequence>
<gene>
    <name evidence="2" type="ORF">M422DRAFT_277084</name>
</gene>